<gene>
    <name evidence="2" type="ORF">ABG768_009844</name>
</gene>
<evidence type="ECO:0000313" key="2">
    <source>
        <dbReference type="EMBL" id="KAK9959742.1"/>
    </source>
</evidence>
<accession>A0AAW1ZFP9</accession>
<dbReference type="EMBL" id="JAWDJR010000017">
    <property type="protein sequence ID" value="KAK9959742.1"/>
    <property type="molecule type" value="Genomic_DNA"/>
</dbReference>
<keyword evidence="3" id="KW-1185">Reference proteome</keyword>
<comment type="caution">
    <text evidence="2">The sequence shown here is derived from an EMBL/GenBank/DDBJ whole genome shotgun (WGS) entry which is preliminary data.</text>
</comment>
<feature type="compositionally biased region" description="Basic and acidic residues" evidence="1">
    <location>
        <begin position="8"/>
        <end position="51"/>
    </location>
</feature>
<dbReference type="AlphaFoldDB" id="A0AAW1ZFP9"/>
<feature type="region of interest" description="Disordered" evidence="1">
    <location>
        <begin position="1"/>
        <end position="51"/>
    </location>
</feature>
<proteinExistence type="predicted"/>
<reference evidence="2 3" key="1">
    <citation type="submission" date="2024-05" db="EMBL/GenBank/DDBJ databases">
        <title>A high-quality chromosomal-level genome assembly of Topmouth culter (Culter alburnus).</title>
        <authorList>
            <person name="Zhao H."/>
        </authorList>
    </citation>
    <scope>NUCLEOTIDE SEQUENCE [LARGE SCALE GENOMIC DNA]</scope>
    <source>
        <strain evidence="2">CATC2023</strain>
        <tissue evidence="2">Muscle</tissue>
    </source>
</reference>
<organism evidence="2 3">
    <name type="scientific">Culter alburnus</name>
    <name type="common">Topmouth culter</name>
    <dbReference type="NCBI Taxonomy" id="194366"/>
    <lineage>
        <taxon>Eukaryota</taxon>
        <taxon>Metazoa</taxon>
        <taxon>Chordata</taxon>
        <taxon>Craniata</taxon>
        <taxon>Vertebrata</taxon>
        <taxon>Euteleostomi</taxon>
        <taxon>Actinopterygii</taxon>
        <taxon>Neopterygii</taxon>
        <taxon>Teleostei</taxon>
        <taxon>Ostariophysi</taxon>
        <taxon>Cypriniformes</taxon>
        <taxon>Xenocyprididae</taxon>
        <taxon>Xenocypridinae</taxon>
        <taxon>Culter</taxon>
    </lineage>
</organism>
<evidence type="ECO:0000256" key="1">
    <source>
        <dbReference type="SAM" id="MobiDB-lite"/>
    </source>
</evidence>
<evidence type="ECO:0000313" key="3">
    <source>
        <dbReference type="Proteomes" id="UP001479290"/>
    </source>
</evidence>
<name>A0AAW1ZFP9_CULAL</name>
<dbReference type="Proteomes" id="UP001479290">
    <property type="component" value="Unassembled WGS sequence"/>
</dbReference>
<sequence length="94" mass="10934">MMDGIYEETVRGKVEERGKEELNGGKEGRGERNEGRNALEDRLNEEGKDSARKDWKTEETFNIGIFLFSEDISFPLGLRFQLSFLSLHCFLRYP</sequence>
<protein>
    <submittedName>
        <fullName evidence="2">Uncharacterized protein</fullName>
    </submittedName>
</protein>